<dbReference type="eggNOG" id="ENOG502RYP3">
    <property type="taxonomic scope" value="Eukaryota"/>
</dbReference>
<dbReference type="InterPro" id="IPR004146">
    <property type="entry name" value="DC1"/>
</dbReference>
<evidence type="ECO:0000259" key="4">
    <source>
        <dbReference type="PROSITE" id="PS00479"/>
    </source>
</evidence>
<accession>J3L804</accession>
<dbReference type="SUPFAM" id="SSF57889">
    <property type="entry name" value="Cysteine-rich domain"/>
    <property type="match status" value="1"/>
</dbReference>
<organism evidence="5">
    <name type="scientific">Oryza brachyantha</name>
    <name type="common">malo sina</name>
    <dbReference type="NCBI Taxonomy" id="4533"/>
    <lineage>
        <taxon>Eukaryota</taxon>
        <taxon>Viridiplantae</taxon>
        <taxon>Streptophyta</taxon>
        <taxon>Embryophyta</taxon>
        <taxon>Tracheophyta</taxon>
        <taxon>Spermatophyta</taxon>
        <taxon>Magnoliopsida</taxon>
        <taxon>Liliopsida</taxon>
        <taxon>Poales</taxon>
        <taxon>Poaceae</taxon>
        <taxon>BOP clade</taxon>
        <taxon>Oryzoideae</taxon>
        <taxon>Oryzeae</taxon>
        <taxon>Oryzinae</taxon>
        <taxon>Oryza</taxon>
    </lineage>
</organism>
<proteinExistence type="predicted"/>
<sequence>MEETIEGHRLHASCTLVLNGNGGAFTCAACKRGSSQAYRYSCDGCRFDFHGQCVTSPDSISFWGHPHHPLKLVRSGPDLAGIIKSGRGRPDLAEALMASSPAADGRIPVYCVICTNEIEGMHYQCTPCGVFLHPVCVQLPATVPSSGAHPEHELTLVCSFPTMCRACGAPCIWAYRCCLCLINLHANCIPESHYLLGCPYDTKDEPNGIPNRMRQFGKVIPPSMKPPPPLKALVNQDNPLVPVAPPGFVDPFAMPRRGPSTTPSICPDPWGGAFPFSGEYGRSTFTQ</sequence>
<dbReference type="HOGENOM" id="CLU_1157930_0_0_1"/>
<evidence type="ECO:0000256" key="1">
    <source>
        <dbReference type="ARBA" id="ARBA00022723"/>
    </source>
</evidence>
<feature type="domain" description="Phorbol-ester/DAG-type" evidence="4">
    <location>
        <begin position="152"/>
        <end position="198"/>
    </location>
</feature>
<keyword evidence="1" id="KW-0479">Metal-binding</keyword>
<dbReference type="Gramene" id="OB01G53600.1">
    <property type="protein sequence ID" value="OB01G53600.1"/>
    <property type="gene ID" value="OB01G53600"/>
</dbReference>
<dbReference type="Pfam" id="PF03107">
    <property type="entry name" value="C1_2"/>
    <property type="match status" value="1"/>
</dbReference>
<evidence type="ECO:0000256" key="3">
    <source>
        <dbReference type="ARBA" id="ARBA00022833"/>
    </source>
</evidence>
<dbReference type="InterPro" id="IPR046349">
    <property type="entry name" value="C1-like_sf"/>
</dbReference>
<name>J3L804_ORYBR</name>
<protein>
    <recommendedName>
        <fullName evidence="4">Phorbol-ester/DAG-type domain-containing protein</fullName>
    </recommendedName>
</protein>
<reference evidence="5" key="2">
    <citation type="submission" date="2013-04" db="UniProtKB">
        <authorList>
            <consortium name="EnsemblPlants"/>
        </authorList>
    </citation>
    <scope>IDENTIFICATION</scope>
</reference>
<dbReference type="GO" id="GO:0046872">
    <property type="term" value="F:metal ion binding"/>
    <property type="evidence" value="ECO:0007669"/>
    <property type="project" value="UniProtKB-KW"/>
</dbReference>
<dbReference type="InterPro" id="IPR002219">
    <property type="entry name" value="PKC_DAG/PE"/>
</dbReference>
<evidence type="ECO:0000256" key="2">
    <source>
        <dbReference type="ARBA" id="ARBA00022737"/>
    </source>
</evidence>
<dbReference type="PROSITE" id="PS00479">
    <property type="entry name" value="ZF_DAG_PE_1"/>
    <property type="match status" value="1"/>
</dbReference>
<reference evidence="5" key="1">
    <citation type="journal article" date="2013" name="Nat. Commun.">
        <title>Whole-genome sequencing of Oryza brachyantha reveals mechanisms underlying Oryza genome evolution.</title>
        <authorList>
            <person name="Chen J."/>
            <person name="Huang Q."/>
            <person name="Gao D."/>
            <person name="Wang J."/>
            <person name="Lang Y."/>
            <person name="Liu T."/>
            <person name="Li B."/>
            <person name="Bai Z."/>
            <person name="Luis Goicoechea J."/>
            <person name="Liang C."/>
            <person name="Chen C."/>
            <person name="Zhang W."/>
            <person name="Sun S."/>
            <person name="Liao Y."/>
            <person name="Zhang X."/>
            <person name="Yang L."/>
            <person name="Song C."/>
            <person name="Wang M."/>
            <person name="Shi J."/>
            <person name="Liu G."/>
            <person name="Liu J."/>
            <person name="Zhou H."/>
            <person name="Zhou W."/>
            <person name="Yu Q."/>
            <person name="An N."/>
            <person name="Chen Y."/>
            <person name="Cai Q."/>
            <person name="Wang B."/>
            <person name="Liu B."/>
            <person name="Min J."/>
            <person name="Huang Y."/>
            <person name="Wu H."/>
            <person name="Li Z."/>
            <person name="Zhang Y."/>
            <person name="Yin Y."/>
            <person name="Song W."/>
            <person name="Jiang J."/>
            <person name="Jackson S.A."/>
            <person name="Wing R.A."/>
            <person name="Wang J."/>
            <person name="Chen M."/>
        </authorList>
    </citation>
    <scope>NUCLEOTIDE SEQUENCE [LARGE SCALE GENOMIC DNA]</scope>
    <source>
        <strain evidence="5">cv. IRGC 101232</strain>
    </source>
</reference>
<dbReference type="STRING" id="4533.J3L804"/>
<keyword evidence="6" id="KW-1185">Reference proteome</keyword>
<dbReference type="OMA" id="FPFSGEY"/>
<dbReference type="PANTHER" id="PTHR47841">
    <property type="entry name" value="DIACYLGLYCEROL KINASE THETA-LIKE-RELATED"/>
    <property type="match status" value="1"/>
</dbReference>
<dbReference type="EnsemblPlants" id="OB01G53600.1">
    <property type="protein sequence ID" value="OB01G53600.1"/>
    <property type="gene ID" value="OB01G53600"/>
</dbReference>
<dbReference type="AlphaFoldDB" id="J3L804"/>
<keyword evidence="3" id="KW-0862">Zinc</keyword>
<keyword evidence="2" id="KW-0677">Repeat</keyword>
<evidence type="ECO:0000313" key="6">
    <source>
        <dbReference type="Proteomes" id="UP000006038"/>
    </source>
</evidence>
<dbReference type="Proteomes" id="UP000006038">
    <property type="component" value="Chromosome 1"/>
</dbReference>
<dbReference type="PANTHER" id="PTHR47841:SF16">
    <property type="entry name" value="DC1 DOMAIN-CONTAINING PROTEIN"/>
    <property type="match status" value="1"/>
</dbReference>
<evidence type="ECO:0000313" key="5">
    <source>
        <dbReference type="EnsemblPlants" id="OB01G53600.1"/>
    </source>
</evidence>